<evidence type="ECO:0000313" key="1">
    <source>
        <dbReference type="EMBL" id="POO01436.1"/>
    </source>
</evidence>
<accession>A0A2P5FUG1</accession>
<evidence type="ECO:0000313" key="2">
    <source>
        <dbReference type="Proteomes" id="UP000237000"/>
    </source>
</evidence>
<dbReference type="AlphaFoldDB" id="A0A2P5FUG1"/>
<comment type="caution">
    <text evidence="1">The sequence shown here is derived from an EMBL/GenBank/DDBJ whole genome shotgun (WGS) entry which is preliminary data.</text>
</comment>
<dbReference type="Proteomes" id="UP000237000">
    <property type="component" value="Unassembled WGS sequence"/>
</dbReference>
<proteinExistence type="predicted"/>
<protein>
    <submittedName>
        <fullName evidence="1">Uncharacterized protein</fullName>
    </submittedName>
</protein>
<name>A0A2P5FUG1_TREOI</name>
<sequence>VLSQCCLSQHYHQSIRSTHLEDMPPMQPELDLTIAFLLFPHLFQEQMKQFDCKSHP</sequence>
<feature type="non-terminal residue" evidence="1">
    <location>
        <position position="1"/>
    </location>
</feature>
<dbReference type="EMBL" id="JXTC01000008">
    <property type="protein sequence ID" value="POO01436.1"/>
    <property type="molecule type" value="Genomic_DNA"/>
</dbReference>
<gene>
    <name evidence="1" type="ORF">TorRG33x02_027430</name>
</gene>
<organism evidence="1 2">
    <name type="scientific">Trema orientale</name>
    <name type="common">Charcoal tree</name>
    <name type="synonym">Celtis orientalis</name>
    <dbReference type="NCBI Taxonomy" id="63057"/>
    <lineage>
        <taxon>Eukaryota</taxon>
        <taxon>Viridiplantae</taxon>
        <taxon>Streptophyta</taxon>
        <taxon>Embryophyta</taxon>
        <taxon>Tracheophyta</taxon>
        <taxon>Spermatophyta</taxon>
        <taxon>Magnoliopsida</taxon>
        <taxon>eudicotyledons</taxon>
        <taxon>Gunneridae</taxon>
        <taxon>Pentapetalae</taxon>
        <taxon>rosids</taxon>
        <taxon>fabids</taxon>
        <taxon>Rosales</taxon>
        <taxon>Cannabaceae</taxon>
        <taxon>Trema</taxon>
    </lineage>
</organism>
<reference evidence="2" key="1">
    <citation type="submission" date="2016-06" db="EMBL/GenBank/DDBJ databases">
        <title>Parallel loss of symbiosis genes in relatives of nitrogen-fixing non-legume Parasponia.</title>
        <authorList>
            <person name="Van Velzen R."/>
            <person name="Holmer R."/>
            <person name="Bu F."/>
            <person name="Rutten L."/>
            <person name="Van Zeijl A."/>
            <person name="Liu W."/>
            <person name="Santuari L."/>
            <person name="Cao Q."/>
            <person name="Sharma T."/>
            <person name="Shen D."/>
            <person name="Roswanjaya Y."/>
            <person name="Wardhani T."/>
            <person name="Kalhor M.S."/>
            <person name="Jansen J."/>
            <person name="Van den Hoogen J."/>
            <person name="Gungor B."/>
            <person name="Hartog M."/>
            <person name="Hontelez J."/>
            <person name="Verver J."/>
            <person name="Yang W.-C."/>
            <person name="Schijlen E."/>
            <person name="Repin R."/>
            <person name="Schilthuizen M."/>
            <person name="Schranz E."/>
            <person name="Heidstra R."/>
            <person name="Miyata K."/>
            <person name="Fedorova E."/>
            <person name="Kohlen W."/>
            <person name="Bisseling T."/>
            <person name="Smit S."/>
            <person name="Geurts R."/>
        </authorList>
    </citation>
    <scope>NUCLEOTIDE SEQUENCE [LARGE SCALE GENOMIC DNA]</scope>
    <source>
        <strain evidence="2">cv. RG33-2</strain>
    </source>
</reference>
<keyword evidence="2" id="KW-1185">Reference proteome</keyword>
<dbReference type="InParanoid" id="A0A2P5FUG1"/>